<feature type="binding site" evidence="18">
    <location>
        <position position="43"/>
    </location>
    <ligand>
        <name>Mg(2+)</name>
        <dbReference type="ChEBI" id="CHEBI:18420"/>
    </ligand>
</feature>
<dbReference type="NCBIfam" id="TIGR00586">
    <property type="entry name" value="mutt"/>
    <property type="match status" value="1"/>
</dbReference>
<feature type="binding site" evidence="17">
    <location>
        <position position="29"/>
    </location>
    <ligand>
        <name>8-oxo-dGTP</name>
        <dbReference type="ChEBI" id="CHEBI:77896"/>
    </ligand>
</feature>
<evidence type="ECO:0000256" key="19">
    <source>
        <dbReference type="RuleBase" id="RU003476"/>
    </source>
</evidence>
<dbReference type="PROSITE" id="PS00893">
    <property type="entry name" value="NUDIX_BOX"/>
    <property type="match status" value="1"/>
</dbReference>
<evidence type="ECO:0000256" key="17">
    <source>
        <dbReference type="PIRSR" id="PIRSR603561-1"/>
    </source>
</evidence>
<dbReference type="InterPro" id="IPR000086">
    <property type="entry name" value="NUDIX_hydrolase_dom"/>
</dbReference>
<dbReference type="GO" id="GO:0006281">
    <property type="term" value="P:DNA repair"/>
    <property type="evidence" value="ECO:0007669"/>
    <property type="project" value="UniProtKB-KW"/>
</dbReference>
<reference evidence="21 22" key="1">
    <citation type="submission" date="2017-09" db="EMBL/GenBank/DDBJ databases">
        <authorList>
            <person name="Ehlers B."/>
            <person name="Leendertz F.H."/>
        </authorList>
    </citation>
    <scope>NUCLEOTIDE SEQUENCE [LARGE SCALE GENOMIC DNA]</scope>
    <source>
        <strain evidence="21 22">CGMCC 1.10978</strain>
    </source>
</reference>
<evidence type="ECO:0000256" key="13">
    <source>
        <dbReference type="ARBA" id="ARBA00040794"/>
    </source>
</evidence>
<keyword evidence="8 18" id="KW-0460">Magnesium</keyword>
<evidence type="ECO:0000256" key="16">
    <source>
        <dbReference type="ARBA" id="ARBA00042798"/>
    </source>
</evidence>
<comment type="catalytic activity">
    <reaction evidence="10">
        <text>8-oxo-dGTP + H2O = 8-oxo-dGMP + diphosphate + H(+)</text>
        <dbReference type="Rhea" id="RHEA:31575"/>
        <dbReference type="ChEBI" id="CHEBI:15377"/>
        <dbReference type="ChEBI" id="CHEBI:15378"/>
        <dbReference type="ChEBI" id="CHEBI:33019"/>
        <dbReference type="ChEBI" id="CHEBI:63224"/>
        <dbReference type="ChEBI" id="CHEBI:77896"/>
        <dbReference type="EC" id="3.6.1.55"/>
    </reaction>
</comment>
<keyword evidence="9" id="KW-0234">DNA repair</keyword>
<evidence type="ECO:0000256" key="15">
    <source>
        <dbReference type="ARBA" id="ARBA00041979"/>
    </source>
</evidence>
<keyword evidence="4" id="KW-0235">DNA replication</keyword>
<evidence type="ECO:0000256" key="12">
    <source>
        <dbReference type="ARBA" id="ARBA00038905"/>
    </source>
</evidence>
<dbReference type="InterPro" id="IPR013785">
    <property type="entry name" value="Aldolase_TIM"/>
</dbReference>
<keyword evidence="5 18" id="KW-0479">Metal-binding</keyword>
<evidence type="ECO:0000256" key="4">
    <source>
        <dbReference type="ARBA" id="ARBA00022705"/>
    </source>
</evidence>
<dbReference type="EMBL" id="OCND01000009">
    <property type="protein sequence ID" value="SOD56343.1"/>
    <property type="molecule type" value="Genomic_DNA"/>
</dbReference>
<dbReference type="InterPro" id="IPR020084">
    <property type="entry name" value="NUDIX_hydrolase_CS"/>
</dbReference>
<evidence type="ECO:0000256" key="14">
    <source>
        <dbReference type="ARBA" id="ARBA00041592"/>
    </source>
</evidence>
<evidence type="ECO:0000256" key="11">
    <source>
        <dbReference type="ARBA" id="ARBA00036904"/>
    </source>
</evidence>
<dbReference type="NCBIfam" id="NF006530">
    <property type="entry name" value="PRK08999.1"/>
    <property type="match status" value="1"/>
</dbReference>
<dbReference type="GO" id="GO:0044716">
    <property type="term" value="F:8-oxo-GDP phosphatase activity"/>
    <property type="evidence" value="ECO:0007669"/>
    <property type="project" value="TreeGrafter"/>
</dbReference>
<dbReference type="CDD" id="cd03425">
    <property type="entry name" value="NUDIX_MutT_NudA_like"/>
    <property type="match status" value="1"/>
</dbReference>
<keyword evidence="22" id="KW-1185">Reference proteome</keyword>
<dbReference type="RefSeq" id="WP_097123140.1">
    <property type="nucleotide sequence ID" value="NZ_OCND01000009.1"/>
</dbReference>
<evidence type="ECO:0000256" key="18">
    <source>
        <dbReference type="PIRSR" id="PIRSR603561-2"/>
    </source>
</evidence>
<evidence type="ECO:0000259" key="20">
    <source>
        <dbReference type="PROSITE" id="PS51462"/>
    </source>
</evidence>
<evidence type="ECO:0000256" key="10">
    <source>
        <dbReference type="ARBA" id="ARBA00035861"/>
    </source>
</evidence>
<evidence type="ECO:0000256" key="3">
    <source>
        <dbReference type="ARBA" id="ARBA00022457"/>
    </source>
</evidence>
<dbReference type="Proteomes" id="UP000219374">
    <property type="component" value="Unassembled WGS sequence"/>
</dbReference>
<comment type="catalytic activity">
    <reaction evidence="11">
        <text>8-oxo-GTP + H2O = 8-oxo-GMP + diphosphate + H(+)</text>
        <dbReference type="Rhea" id="RHEA:67616"/>
        <dbReference type="ChEBI" id="CHEBI:15377"/>
        <dbReference type="ChEBI" id="CHEBI:15378"/>
        <dbReference type="ChEBI" id="CHEBI:33019"/>
        <dbReference type="ChEBI" id="CHEBI:143553"/>
        <dbReference type="ChEBI" id="CHEBI:145694"/>
    </reaction>
</comment>
<comment type="cofactor">
    <cofactor evidence="1 18">
        <name>Mg(2+)</name>
        <dbReference type="ChEBI" id="CHEBI:18420"/>
    </cofactor>
</comment>
<accession>A0A286DCH7</accession>
<sequence length="323" mass="34991">MSDEKPLRSIHVVAGVITDARGRILLARRTEGRDLAGRWEFPGGKREPGETPEDALIRELQEELGITPKVGPALINVPQHYPDKRLRLDVRYVTAWEGHPRGHEGQALAWVAPDKLPRYDMPPADRPVVAALLHPDRYLVTPEPGDDDAGWLASLQQAIDSGIRRVQLRARGIDGARWRNLAKAAVRHCRKAKVEVLINADIELARELGTGVHLRAAQLAELSARPLPDTAVVAVSCHNAKELQRAEAIGCDFAVLGTLKSSASHLGVAPLGWDGFAKLREAVSLPIYAIGGMSADDIGQARQHGAQGVAAIRALWPVALATV</sequence>
<name>A0A286DCH7_9GAMM</name>
<evidence type="ECO:0000256" key="7">
    <source>
        <dbReference type="ARBA" id="ARBA00022801"/>
    </source>
</evidence>
<dbReference type="InterPro" id="IPR003561">
    <property type="entry name" value="Mutator_MutT"/>
</dbReference>
<dbReference type="PRINTS" id="PR00502">
    <property type="entry name" value="NUDIXFAMILY"/>
</dbReference>
<gene>
    <name evidence="21" type="ORF">SAMN06296416_10986</name>
</gene>
<feature type="binding site" evidence="17">
    <location>
        <begin position="40"/>
        <end position="43"/>
    </location>
    <ligand>
        <name>8-oxo-dGTP</name>
        <dbReference type="ChEBI" id="CHEBI:77896"/>
    </ligand>
</feature>
<keyword evidence="6" id="KW-0227">DNA damage</keyword>
<protein>
    <recommendedName>
        <fullName evidence="13">8-oxo-dGTP diphosphatase</fullName>
        <ecNumber evidence="12">3.6.1.55</ecNumber>
    </recommendedName>
    <alternativeName>
        <fullName evidence="16">7,8-dihydro-8-oxoguanine-triphosphatase</fullName>
    </alternativeName>
    <alternativeName>
        <fullName evidence="15">Mutator protein MutT</fullName>
    </alternativeName>
    <alternativeName>
        <fullName evidence="14">dGTP pyrophosphohydrolase</fullName>
    </alternativeName>
</protein>
<dbReference type="InterPro" id="IPR020476">
    <property type="entry name" value="Nudix_hydrolase"/>
</dbReference>
<dbReference type="Gene3D" id="3.20.20.70">
    <property type="entry name" value="Aldolase class I"/>
    <property type="match status" value="1"/>
</dbReference>
<dbReference type="GO" id="GO:0046872">
    <property type="term" value="F:metal ion binding"/>
    <property type="evidence" value="ECO:0007669"/>
    <property type="project" value="UniProtKB-KW"/>
</dbReference>
<evidence type="ECO:0000256" key="2">
    <source>
        <dbReference type="ARBA" id="ARBA00005582"/>
    </source>
</evidence>
<evidence type="ECO:0000313" key="21">
    <source>
        <dbReference type="EMBL" id="SOD56343.1"/>
    </source>
</evidence>
<dbReference type="GO" id="GO:0008413">
    <property type="term" value="F:8-oxo-7,8-dihydroguanosine triphosphate pyrophosphatase activity"/>
    <property type="evidence" value="ECO:0007669"/>
    <property type="project" value="InterPro"/>
</dbReference>
<dbReference type="Pfam" id="PF02581">
    <property type="entry name" value="TMP-TENI"/>
    <property type="match status" value="1"/>
</dbReference>
<keyword evidence="7 19" id="KW-0378">Hydrolase</keyword>
<comment type="similarity">
    <text evidence="2 19">Belongs to the Nudix hydrolase family.</text>
</comment>
<dbReference type="Gene3D" id="3.90.79.10">
    <property type="entry name" value="Nucleoside Triphosphate Pyrophosphohydrolase"/>
    <property type="match status" value="1"/>
</dbReference>
<evidence type="ECO:0000256" key="9">
    <source>
        <dbReference type="ARBA" id="ARBA00023204"/>
    </source>
</evidence>
<dbReference type="AlphaFoldDB" id="A0A286DCH7"/>
<dbReference type="InterPro" id="IPR036206">
    <property type="entry name" value="ThiamineP_synth_sf"/>
</dbReference>
<evidence type="ECO:0000256" key="8">
    <source>
        <dbReference type="ARBA" id="ARBA00022842"/>
    </source>
</evidence>
<dbReference type="InterPro" id="IPR015797">
    <property type="entry name" value="NUDIX_hydrolase-like_dom_sf"/>
</dbReference>
<proteinExistence type="inferred from homology"/>
<dbReference type="EC" id="3.6.1.55" evidence="12"/>
<evidence type="ECO:0000256" key="5">
    <source>
        <dbReference type="ARBA" id="ARBA00022723"/>
    </source>
</evidence>
<dbReference type="PANTHER" id="PTHR47707:SF1">
    <property type="entry name" value="NUDIX HYDROLASE FAMILY PROTEIN"/>
    <property type="match status" value="1"/>
</dbReference>
<keyword evidence="3" id="KW-0515">Mutator protein</keyword>
<dbReference type="GO" id="GO:0044715">
    <property type="term" value="F:8-oxo-dGDP phosphatase activity"/>
    <property type="evidence" value="ECO:0007669"/>
    <property type="project" value="TreeGrafter"/>
</dbReference>
<feature type="binding site" evidence="18">
    <location>
        <position position="63"/>
    </location>
    <ligand>
        <name>Mg(2+)</name>
        <dbReference type="ChEBI" id="CHEBI:18420"/>
    </ligand>
</feature>
<dbReference type="SUPFAM" id="SSF51391">
    <property type="entry name" value="Thiamin phosphate synthase"/>
    <property type="match status" value="1"/>
</dbReference>
<dbReference type="PANTHER" id="PTHR47707">
    <property type="entry name" value="8-OXO-DGTP DIPHOSPHATASE"/>
    <property type="match status" value="1"/>
</dbReference>
<dbReference type="OrthoDB" id="9810648at2"/>
<dbReference type="GO" id="GO:0006260">
    <property type="term" value="P:DNA replication"/>
    <property type="evidence" value="ECO:0007669"/>
    <property type="project" value="UniProtKB-KW"/>
</dbReference>
<evidence type="ECO:0000256" key="1">
    <source>
        <dbReference type="ARBA" id="ARBA00001946"/>
    </source>
</evidence>
<organism evidence="21 22">
    <name type="scientific">Pseudoxanthomonas wuyuanensis</name>
    <dbReference type="NCBI Taxonomy" id="1073196"/>
    <lineage>
        <taxon>Bacteria</taxon>
        <taxon>Pseudomonadati</taxon>
        <taxon>Pseudomonadota</taxon>
        <taxon>Gammaproteobacteria</taxon>
        <taxon>Lysobacterales</taxon>
        <taxon>Lysobacteraceae</taxon>
        <taxon>Pseudoxanthomonas</taxon>
    </lineage>
</organism>
<dbReference type="FunFam" id="3.90.79.10:FF:000014">
    <property type="entry name" value="8-oxo-dGTP diphosphatase MutT"/>
    <property type="match status" value="1"/>
</dbReference>
<dbReference type="InterPro" id="IPR047127">
    <property type="entry name" value="MutT-like"/>
</dbReference>
<dbReference type="CDD" id="cd00564">
    <property type="entry name" value="TMP_TenI"/>
    <property type="match status" value="1"/>
</dbReference>
<dbReference type="GO" id="GO:0009228">
    <property type="term" value="P:thiamine biosynthetic process"/>
    <property type="evidence" value="ECO:0007669"/>
    <property type="project" value="UniProtKB-KW"/>
</dbReference>
<dbReference type="PROSITE" id="PS51462">
    <property type="entry name" value="NUDIX"/>
    <property type="match status" value="1"/>
</dbReference>
<dbReference type="Pfam" id="PF00293">
    <property type="entry name" value="NUDIX"/>
    <property type="match status" value="1"/>
</dbReference>
<dbReference type="InterPro" id="IPR022998">
    <property type="entry name" value="ThiamineP_synth_TenI"/>
</dbReference>
<dbReference type="SUPFAM" id="SSF55811">
    <property type="entry name" value="Nudix"/>
    <property type="match status" value="1"/>
</dbReference>
<evidence type="ECO:0000313" key="22">
    <source>
        <dbReference type="Proteomes" id="UP000219374"/>
    </source>
</evidence>
<feature type="domain" description="Nudix hydrolase" evidence="20">
    <location>
        <begin position="7"/>
        <end position="134"/>
    </location>
</feature>
<evidence type="ECO:0000256" key="6">
    <source>
        <dbReference type="ARBA" id="ARBA00022763"/>
    </source>
</evidence>
<dbReference type="GO" id="GO:0035539">
    <property type="term" value="F:8-oxo-7,8-dihydrodeoxyguanosine triphosphate pyrophosphatase activity"/>
    <property type="evidence" value="ECO:0007669"/>
    <property type="project" value="UniProtKB-EC"/>
</dbReference>